<dbReference type="Proteomes" id="UP000270112">
    <property type="component" value="Unassembled WGS sequence"/>
</dbReference>
<dbReference type="InterPro" id="IPR000792">
    <property type="entry name" value="Tscrpt_reg_LuxR_C"/>
</dbReference>
<evidence type="ECO:0000256" key="4">
    <source>
        <dbReference type="SAM" id="MobiDB-lite"/>
    </source>
</evidence>
<feature type="transmembrane region" description="Helical" evidence="5">
    <location>
        <begin position="438"/>
        <end position="459"/>
    </location>
</feature>
<feature type="transmembrane region" description="Helical" evidence="5">
    <location>
        <begin position="240"/>
        <end position="257"/>
    </location>
</feature>
<keyword evidence="1" id="KW-0805">Transcription regulation</keyword>
<evidence type="ECO:0000256" key="5">
    <source>
        <dbReference type="SAM" id="Phobius"/>
    </source>
</evidence>
<evidence type="ECO:0000313" key="9">
    <source>
        <dbReference type="Proteomes" id="UP000253817"/>
    </source>
</evidence>
<dbReference type="AlphaFoldDB" id="A0A3N0IX74"/>
<keyword evidence="5" id="KW-0812">Transmembrane</keyword>
<evidence type="ECO:0000256" key="3">
    <source>
        <dbReference type="ARBA" id="ARBA00023163"/>
    </source>
</evidence>
<evidence type="ECO:0000313" key="10">
    <source>
        <dbReference type="Proteomes" id="UP000270112"/>
    </source>
</evidence>
<feature type="compositionally biased region" description="Low complexity" evidence="4">
    <location>
        <begin position="521"/>
        <end position="531"/>
    </location>
</feature>
<feature type="transmembrane region" description="Helical" evidence="5">
    <location>
        <begin position="206"/>
        <end position="228"/>
    </location>
</feature>
<dbReference type="PRINTS" id="PR00038">
    <property type="entry name" value="HTHLUXR"/>
</dbReference>
<feature type="domain" description="HTH luxR-type" evidence="6">
    <location>
        <begin position="553"/>
        <end position="610"/>
    </location>
</feature>
<keyword evidence="5" id="KW-0472">Membrane</keyword>
<evidence type="ECO:0000313" key="7">
    <source>
        <dbReference type="EMBL" id="RDB66792.1"/>
    </source>
</evidence>
<evidence type="ECO:0000259" key="6">
    <source>
        <dbReference type="SMART" id="SM00421"/>
    </source>
</evidence>
<dbReference type="EMBL" id="PPTT01000028">
    <property type="protein sequence ID" value="RDB66792.1"/>
    <property type="molecule type" value="Genomic_DNA"/>
</dbReference>
<gene>
    <name evidence="7" type="ORF">C1876_13840</name>
    <name evidence="8" type="ORF">DMP09_08910</name>
</gene>
<reference evidence="7 9" key="1">
    <citation type="journal article" date="2018" name="Elife">
        <title>Discovery and characterization of a prevalent human gut bacterial enzyme sufficient for the inactivation of a family of plant toxins.</title>
        <authorList>
            <person name="Koppel N."/>
            <person name="Bisanz J.E."/>
            <person name="Pandelia M.E."/>
            <person name="Turnbaugh P.J."/>
            <person name="Balskus E.P."/>
        </authorList>
    </citation>
    <scope>NUCLEOTIDE SEQUENCE [LARGE SCALE GENOMIC DNA]</scope>
    <source>
        <strain evidence="7 9">DSM 16107</strain>
    </source>
</reference>
<feature type="transmembrane region" description="Helical" evidence="5">
    <location>
        <begin position="471"/>
        <end position="490"/>
    </location>
</feature>
<proteinExistence type="predicted"/>
<feature type="transmembrane region" description="Helical" evidence="5">
    <location>
        <begin position="404"/>
        <end position="426"/>
    </location>
</feature>
<dbReference type="PANTHER" id="PTHR44688:SF16">
    <property type="entry name" value="DNA-BINDING TRANSCRIPTIONAL ACTIVATOR DEVR_DOSR"/>
    <property type="match status" value="1"/>
</dbReference>
<comment type="caution">
    <text evidence="8">The sequence shown here is derived from an EMBL/GenBank/DDBJ whole genome shotgun (WGS) entry which is preliminary data.</text>
</comment>
<dbReference type="SMART" id="SM00421">
    <property type="entry name" value="HTH_LUXR"/>
    <property type="match status" value="1"/>
</dbReference>
<keyword evidence="2" id="KW-0238">DNA-binding</keyword>
<keyword evidence="3" id="KW-0804">Transcription</keyword>
<protein>
    <recommendedName>
        <fullName evidence="6">HTH luxR-type domain-containing protein</fullName>
    </recommendedName>
</protein>
<dbReference type="EMBL" id="QICC01000032">
    <property type="protein sequence ID" value="RNM41583.1"/>
    <property type="molecule type" value="Genomic_DNA"/>
</dbReference>
<feature type="transmembrane region" description="Helical" evidence="5">
    <location>
        <begin position="180"/>
        <end position="200"/>
    </location>
</feature>
<feature type="transmembrane region" description="Helical" evidence="5">
    <location>
        <begin position="148"/>
        <end position="168"/>
    </location>
</feature>
<evidence type="ECO:0000256" key="2">
    <source>
        <dbReference type="ARBA" id="ARBA00023125"/>
    </source>
</evidence>
<sequence length="628" mass="66532">MFSGAMNPPFDLALVHLRAQCDGARCLTHRHNAGRIVGCLGIVPDRIYLRCGYFSERSRTPLPASPPDGCGVVSCDPIGRWPDRMPYLKNMLRCWEEDGCLSTAGSRLKTTRQKAKLLGFTFFMAWCYHTLFLSAFGIAREPLWCAAWVWACLEGPLAVAGIASALLLGRFPRLGGAPAGVAAGLCATVGSALVGVGHLFGEGLSAFTAIGEALCGVAIAVMTATWGAWISAREEDESEATMVVSFGLASVVCVALLCTGGYLRVVLNILLALAAAVLTFADFGRPRAADDALADATPPVCAERGRAVVGDRRPLANVASVFALYGLLWFLFSYFRILAAPSMTGGDELFPPFALAFVFAGAGLGLCIVLSGHVNFTLIYRWALPLVVLSCGVLYVVDAEFGRSLAYLVNFVAMFGAQACCWIAGAKYVHRVKASPSAFFGGLVAAEGVGVTVGVAAGLSVVGQAGYGQTAGVSLLLVGAVLLATMLVGFKPCWILPASRMHVGDKASAAAKTQERPACPARGRSASDAGAASTGGGAFYDLLGREARFVRDEYGLTKRETEVAFLLLEGRNRPYIRDELIISLHTVHAHARSIFAKCGVHSQQELIDLVRPRAIDDVLEGLEEPRLA</sequence>
<dbReference type="Pfam" id="PF00196">
    <property type="entry name" value="GerE"/>
    <property type="match status" value="1"/>
</dbReference>
<feature type="region of interest" description="Disordered" evidence="4">
    <location>
        <begin position="512"/>
        <end position="531"/>
    </location>
</feature>
<name>A0A3N0IX74_9ACTN</name>
<keyword evidence="9" id="KW-1185">Reference proteome</keyword>
<feature type="transmembrane region" description="Helical" evidence="5">
    <location>
        <begin position="349"/>
        <end position="371"/>
    </location>
</feature>
<feature type="transmembrane region" description="Helical" evidence="5">
    <location>
        <begin position="314"/>
        <end position="337"/>
    </location>
</feature>
<reference evidence="10" key="2">
    <citation type="submission" date="2018-05" db="EMBL/GenBank/DDBJ databases">
        <title>Genome Sequencing of selected type strains of the family Eggerthellaceae.</title>
        <authorList>
            <person name="Danylec N."/>
            <person name="Stoll D.A."/>
            <person name="Doetsch A."/>
            <person name="Huch M."/>
        </authorList>
    </citation>
    <scope>NUCLEOTIDE SEQUENCE [LARGE SCALE GENOMIC DNA]</scope>
    <source>
        <strain evidence="10">DSM 16107</strain>
    </source>
</reference>
<keyword evidence="5" id="KW-1133">Transmembrane helix</keyword>
<feature type="transmembrane region" description="Helical" evidence="5">
    <location>
        <begin position="378"/>
        <end position="398"/>
    </location>
</feature>
<accession>A0A3N0IX74</accession>
<organism evidence="8 10">
    <name type="scientific">Eggerthella sinensis</name>
    <dbReference type="NCBI Taxonomy" id="242230"/>
    <lineage>
        <taxon>Bacteria</taxon>
        <taxon>Bacillati</taxon>
        <taxon>Actinomycetota</taxon>
        <taxon>Coriobacteriia</taxon>
        <taxon>Eggerthellales</taxon>
        <taxon>Eggerthellaceae</taxon>
        <taxon>Eggerthella</taxon>
    </lineage>
</organism>
<feature type="transmembrane region" description="Helical" evidence="5">
    <location>
        <begin position="117"/>
        <end position="136"/>
    </location>
</feature>
<dbReference type="GO" id="GO:0006355">
    <property type="term" value="P:regulation of DNA-templated transcription"/>
    <property type="evidence" value="ECO:0007669"/>
    <property type="project" value="InterPro"/>
</dbReference>
<reference evidence="8" key="3">
    <citation type="journal article" date="2019" name="Microbiol. Resour. Announc.">
        <title>Draft Genome Sequences of Type Strains of Gordonibacter faecihominis, Paraeggerthella hongkongensis, Parvibacter caecicola,Slackia equolifaciens, Slackia faecicanis, and Slackia isoflavoniconvertens.</title>
        <authorList>
            <person name="Danylec N."/>
            <person name="Stoll D.A."/>
            <person name="Dotsch A."/>
            <person name="Huch M."/>
        </authorList>
    </citation>
    <scope>NUCLEOTIDE SEQUENCE</scope>
    <source>
        <strain evidence="8">DSM 16107</strain>
    </source>
</reference>
<dbReference type="PANTHER" id="PTHR44688">
    <property type="entry name" value="DNA-BINDING TRANSCRIPTIONAL ACTIVATOR DEVR_DOSR"/>
    <property type="match status" value="1"/>
</dbReference>
<evidence type="ECO:0000313" key="8">
    <source>
        <dbReference type="EMBL" id="RNM41583.1"/>
    </source>
</evidence>
<dbReference type="SUPFAM" id="SSF46894">
    <property type="entry name" value="C-terminal effector domain of the bipartite response regulators"/>
    <property type="match status" value="1"/>
</dbReference>
<dbReference type="Gene3D" id="1.10.10.10">
    <property type="entry name" value="Winged helix-like DNA-binding domain superfamily/Winged helix DNA-binding domain"/>
    <property type="match status" value="1"/>
</dbReference>
<dbReference type="Proteomes" id="UP000253817">
    <property type="component" value="Unassembled WGS sequence"/>
</dbReference>
<dbReference type="InterPro" id="IPR016032">
    <property type="entry name" value="Sig_transdc_resp-reg_C-effctor"/>
</dbReference>
<dbReference type="InterPro" id="IPR036388">
    <property type="entry name" value="WH-like_DNA-bd_sf"/>
</dbReference>
<evidence type="ECO:0000256" key="1">
    <source>
        <dbReference type="ARBA" id="ARBA00023015"/>
    </source>
</evidence>
<dbReference type="GO" id="GO:0003677">
    <property type="term" value="F:DNA binding"/>
    <property type="evidence" value="ECO:0007669"/>
    <property type="project" value="UniProtKB-KW"/>
</dbReference>